<sequence length="673" mass="75859">MPFVPEIPTHRQHHAFTYFADGMLGPFELMKWPQVFDSEYPHDCAAPANPDLPSPDMPNYTAMPQFEGLGVAWRAWDDFLFEQWSRTPRGAIGCLREPVVNRLRTAHSELAQRVLKIGADLPSQSKRPAGGEGLNGAQAFAAQLLVRSKTVHDVLAETPMTPNEVLQWFRESQRLLLELQAWVIFMEVIKPRIEDPNFVTPLVLPVRGVITEKILLANTMFRVGVPVWLVREAHTIGEKTAVKSAVRVTLHTIHMSDKRFMIHGDNYRKAPAWIDAPTLDAAMQGIRDQLRRFSLSSRPLVRVKVAFAEEDRQEAVCLPKDWSELGELTSTSGAGPSSGARGGGQQMRPVVEVKPEWLPRECGFLSRVMGEHPALTIMHPHKPQVYHVPPVHLFFSEGTTLGAKIHNWLRIRPWCIAQTITAPDGGAVLLTGTQWRIALEGRYHQICRPEKGGIQPRSSPDEIARLPPGPRAQKQARSSRPPDRRALRRTCDRIDINVRFGVTGGFQPYTENIQPTWGTQQVARADADVDKRIWAEVTWELAAMNFRLELMALDRLMNAAAYAEESEGGKDRELEIMLIWEGDGQVRPTWDRRNITCGIDAPTPAARRSAFTRWARVLNVWPPARGMLPETPPGTQEEFEAQIAGFYCNQFHLTWGRFPSLPHAAPTSLSRHY</sequence>
<reference evidence="1" key="2">
    <citation type="journal article" date="2022" name="New Phytol.">
        <title>Evolutionary transition to the ectomycorrhizal habit in the genomes of a hyperdiverse lineage of mushroom-forming fungi.</title>
        <authorList>
            <person name="Looney B."/>
            <person name="Miyauchi S."/>
            <person name="Morin E."/>
            <person name="Drula E."/>
            <person name="Courty P.E."/>
            <person name="Kohler A."/>
            <person name="Kuo A."/>
            <person name="LaButti K."/>
            <person name="Pangilinan J."/>
            <person name="Lipzen A."/>
            <person name="Riley R."/>
            <person name="Andreopoulos W."/>
            <person name="He G."/>
            <person name="Johnson J."/>
            <person name="Nolan M."/>
            <person name="Tritt A."/>
            <person name="Barry K.W."/>
            <person name="Grigoriev I.V."/>
            <person name="Nagy L.G."/>
            <person name="Hibbett D."/>
            <person name="Henrissat B."/>
            <person name="Matheny P.B."/>
            <person name="Labbe J."/>
            <person name="Martin F.M."/>
        </authorList>
    </citation>
    <scope>NUCLEOTIDE SEQUENCE</scope>
    <source>
        <strain evidence="1">FP105234-sp</strain>
    </source>
</reference>
<evidence type="ECO:0000313" key="1">
    <source>
        <dbReference type="EMBL" id="KAI0037683.1"/>
    </source>
</evidence>
<reference evidence="1" key="1">
    <citation type="submission" date="2021-02" db="EMBL/GenBank/DDBJ databases">
        <authorList>
            <consortium name="DOE Joint Genome Institute"/>
            <person name="Ahrendt S."/>
            <person name="Looney B.P."/>
            <person name="Miyauchi S."/>
            <person name="Morin E."/>
            <person name="Drula E."/>
            <person name="Courty P.E."/>
            <person name="Chicoki N."/>
            <person name="Fauchery L."/>
            <person name="Kohler A."/>
            <person name="Kuo A."/>
            <person name="Labutti K."/>
            <person name="Pangilinan J."/>
            <person name="Lipzen A."/>
            <person name="Riley R."/>
            <person name="Andreopoulos W."/>
            <person name="He G."/>
            <person name="Johnson J."/>
            <person name="Barry K.W."/>
            <person name="Grigoriev I.V."/>
            <person name="Nagy L."/>
            <person name="Hibbett D."/>
            <person name="Henrissat B."/>
            <person name="Matheny P.B."/>
            <person name="Labbe J."/>
            <person name="Martin F."/>
        </authorList>
    </citation>
    <scope>NUCLEOTIDE SEQUENCE</scope>
    <source>
        <strain evidence="1">FP105234-sp</strain>
    </source>
</reference>
<dbReference type="Proteomes" id="UP000814033">
    <property type="component" value="Unassembled WGS sequence"/>
</dbReference>
<comment type="caution">
    <text evidence="1">The sequence shown here is derived from an EMBL/GenBank/DDBJ whole genome shotgun (WGS) entry which is preliminary data.</text>
</comment>
<proteinExistence type="predicted"/>
<name>A0ACB8R119_9AGAM</name>
<gene>
    <name evidence="1" type="ORF">FA95DRAFT_1613983</name>
</gene>
<accession>A0ACB8R119</accession>
<protein>
    <submittedName>
        <fullName evidence="1">Uncharacterized protein</fullName>
    </submittedName>
</protein>
<organism evidence="1 2">
    <name type="scientific">Auriscalpium vulgare</name>
    <dbReference type="NCBI Taxonomy" id="40419"/>
    <lineage>
        <taxon>Eukaryota</taxon>
        <taxon>Fungi</taxon>
        <taxon>Dikarya</taxon>
        <taxon>Basidiomycota</taxon>
        <taxon>Agaricomycotina</taxon>
        <taxon>Agaricomycetes</taxon>
        <taxon>Russulales</taxon>
        <taxon>Auriscalpiaceae</taxon>
        <taxon>Auriscalpium</taxon>
    </lineage>
</organism>
<dbReference type="EMBL" id="MU276782">
    <property type="protein sequence ID" value="KAI0037683.1"/>
    <property type="molecule type" value="Genomic_DNA"/>
</dbReference>
<evidence type="ECO:0000313" key="2">
    <source>
        <dbReference type="Proteomes" id="UP000814033"/>
    </source>
</evidence>
<keyword evidence="2" id="KW-1185">Reference proteome</keyword>